<keyword evidence="3" id="KW-1185">Reference proteome</keyword>
<evidence type="ECO:0000313" key="3">
    <source>
        <dbReference type="Proteomes" id="UP001185069"/>
    </source>
</evidence>
<reference evidence="2 3" key="1">
    <citation type="submission" date="2023-07" db="EMBL/GenBank/DDBJ databases">
        <title>Sequencing the genomes of 1000 actinobacteria strains.</title>
        <authorList>
            <person name="Klenk H.-P."/>
        </authorList>
    </citation>
    <scope>NUCLEOTIDE SEQUENCE [LARGE SCALE GENOMIC DNA]</scope>
    <source>
        <strain evidence="2 3">DSM 14555</strain>
    </source>
</reference>
<name>A0ABU1JAQ0_9MICC</name>
<comment type="caution">
    <text evidence="2">The sequence shown here is derived from an EMBL/GenBank/DDBJ whole genome shotgun (WGS) entry which is preliminary data.</text>
</comment>
<dbReference type="RefSeq" id="WP_296362856.1">
    <property type="nucleotide sequence ID" value="NZ_BAAAHY010000005.1"/>
</dbReference>
<evidence type="ECO:0000313" key="2">
    <source>
        <dbReference type="EMBL" id="MDR6269498.1"/>
    </source>
</evidence>
<dbReference type="EMBL" id="JAVDQF010000001">
    <property type="protein sequence ID" value="MDR6269498.1"/>
    <property type="molecule type" value="Genomic_DNA"/>
</dbReference>
<feature type="region of interest" description="Disordered" evidence="1">
    <location>
        <begin position="1"/>
        <end position="30"/>
    </location>
</feature>
<protein>
    <submittedName>
        <fullName evidence="2">Alkaline shock family protein YloU</fullName>
    </submittedName>
</protein>
<accession>A0ABU1JAQ0</accession>
<gene>
    <name evidence="2" type="ORF">JOE69_001736</name>
</gene>
<evidence type="ECO:0000256" key="1">
    <source>
        <dbReference type="SAM" id="MobiDB-lite"/>
    </source>
</evidence>
<sequence length="139" mass="14197">MSGTRERAGSAADPAGQSPTSESPELAGHNRISTQALTSVAQAAAAETFGVQPSEVRVSFSDDAGQLAIALATPIRVPGLSSVLGDAGRVGRFGGSIWQRTIAAKKGVLDQVGYLTGSQISKVDIRITGVRQQHKGGLG</sequence>
<organism evidence="2 3">
    <name type="scientific">Arthrobacter russicus</name>
    <dbReference type="NCBI Taxonomy" id="172040"/>
    <lineage>
        <taxon>Bacteria</taxon>
        <taxon>Bacillati</taxon>
        <taxon>Actinomycetota</taxon>
        <taxon>Actinomycetes</taxon>
        <taxon>Micrococcales</taxon>
        <taxon>Micrococcaceae</taxon>
        <taxon>Arthrobacter</taxon>
    </lineage>
</organism>
<dbReference type="Proteomes" id="UP001185069">
    <property type="component" value="Unassembled WGS sequence"/>
</dbReference>
<proteinExistence type="predicted"/>